<proteinExistence type="inferred from homology"/>
<dbReference type="EMBL" id="MFJE01000015">
    <property type="protein sequence ID" value="OGG14529.1"/>
    <property type="molecule type" value="Genomic_DNA"/>
</dbReference>
<comment type="similarity">
    <text evidence="7">Belongs to the PINc/VapC protein family.</text>
</comment>
<dbReference type="Pfam" id="PF01850">
    <property type="entry name" value="PIN"/>
    <property type="match status" value="1"/>
</dbReference>
<organism evidence="9 10">
    <name type="scientific">Candidatus Gottesmanbacteria bacterium RIFCSPHIGHO2_01_FULL_39_10</name>
    <dbReference type="NCBI Taxonomy" id="1798375"/>
    <lineage>
        <taxon>Bacteria</taxon>
        <taxon>Candidatus Gottesmaniibacteriota</taxon>
    </lineage>
</organism>
<dbReference type="SUPFAM" id="SSF88723">
    <property type="entry name" value="PIN domain-like"/>
    <property type="match status" value="1"/>
</dbReference>
<dbReference type="Proteomes" id="UP000177383">
    <property type="component" value="Unassembled WGS sequence"/>
</dbReference>
<dbReference type="InterPro" id="IPR050556">
    <property type="entry name" value="Type_II_TA_system_RNase"/>
</dbReference>
<accession>A0A1F5ZPZ1</accession>
<dbReference type="PANTHER" id="PTHR33653">
    <property type="entry name" value="RIBONUCLEASE VAPC2"/>
    <property type="match status" value="1"/>
</dbReference>
<dbReference type="GO" id="GO:0004518">
    <property type="term" value="F:nuclease activity"/>
    <property type="evidence" value="ECO:0007669"/>
    <property type="project" value="UniProtKB-KW"/>
</dbReference>
<dbReference type="STRING" id="1798375.A2773_05630"/>
<dbReference type="Gene3D" id="3.40.50.1010">
    <property type="entry name" value="5'-nuclease"/>
    <property type="match status" value="1"/>
</dbReference>
<protein>
    <recommendedName>
        <fullName evidence="8">PIN domain-containing protein</fullName>
    </recommendedName>
</protein>
<keyword evidence="5" id="KW-0378">Hydrolase</keyword>
<evidence type="ECO:0000256" key="6">
    <source>
        <dbReference type="ARBA" id="ARBA00022842"/>
    </source>
</evidence>
<dbReference type="AlphaFoldDB" id="A0A1F5ZPZ1"/>
<dbReference type="PANTHER" id="PTHR33653:SF1">
    <property type="entry name" value="RIBONUCLEASE VAPC2"/>
    <property type="match status" value="1"/>
</dbReference>
<feature type="domain" description="PIN" evidence="8">
    <location>
        <begin position="2"/>
        <end position="121"/>
    </location>
</feature>
<sequence length="127" mass="14167">MVIIDTNIIIDHLRQKNRKVSWLQKMTEGAEATKIAISVVSIQELYTGKSISTLENEETMLNTIASYEIKSYSYEIAKKAGELVRNSNGQLQFADAAIAATAIVNDAQLATLNKKDFEDIKDLVLFK</sequence>
<comment type="cofactor">
    <cofactor evidence="1">
        <name>Mg(2+)</name>
        <dbReference type="ChEBI" id="CHEBI:18420"/>
    </cofactor>
</comment>
<evidence type="ECO:0000256" key="7">
    <source>
        <dbReference type="ARBA" id="ARBA00038093"/>
    </source>
</evidence>
<dbReference type="InterPro" id="IPR002716">
    <property type="entry name" value="PIN_dom"/>
</dbReference>
<dbReference type="InterPro" id="IPR029060">
    <property type="entry name" value="PIN-like_dom_sf"/>
</dbReference>
<evidence type="ECO:0000256" key="4">
    <source>
        <dbReference type="ARBA" id="ARBA00022723"/>
    </source>
</evidence>
<keyword evidence="2" id="KW-1277">Toxin-antitoxin system</keyword>
<keyword evidence="4" id="KW-0479">Metal-binding</keyword>
<reference evidence="9 10" key="1">
    <citation type="journal article" date="2016" name="Nat. Commun.">
        <title>Thousands of microbial genomes shed light on interconnected biogeochemical processes in an aquifer system.</title>
        <authorList>
            <person name="Anantharaman K."/>
            <person name="Brown C.T."/>
            <person name="Hug L.A."/>
            <person name="Sharon I."/>
            <person name="Castelle C.J."/>
            <person name="Probst A.J."/>
            <person name="Thomas B.C."/>
            <person name="Singh A."/>
            <person name="Wilkins M.J."/>
            <person name="Karaoz U."/>
            <person name="Brodie E.L."/>
            <person name="Williams K.H."/>
            <person name="Hubbard S.S."/>
            <person name="Banfield J.F."/>
        </authorList>
    </citation>
    <scope>NUCLEOTIDE SEQUENCE [LARGE SCALE GENOMIC DNA]</scope>
</reference>
<evidence type="ECO:0000259" key="8">
    <source>
        <dbReference type="Pfam" id="PF01850"/>
    </source>
</evidence>
<name>A0A1F5ZPZ1_9BACT</name>
<dbReference type="GO" id="GO:0016787">
    <property type="term" value="F:hydrolase activity"/>
    <property type="evidence" value="ECO:0007669"/>
    <property type="project" value="UniProtKB-KW"/>
</dbReference>
<evidence type="ECO:0000313" key="9">
    <source>
        <dbReference type="EMBL" id="OGG14529.1"/>
    </source>
</evidence>
<evidence type="ECO:0000256" key="3">
    <source>
        <dbReference type="ARBA" id="ARBA00022722"/>
    </source>
</evidence>
<evidence type="ECO:0000256" key="2">
    <source>
        <dbReference type="ARBA" id="ARBA00022649"/>
    </source>
</evidence>
<comment type="caution">
    <text evidence="9">The sequence shown here is derived from an EMBL/GenBank/DDBJ whole genome shotgun (WGS) entry which is preliminary data.</text>
</comment>
<evidence type="ECO:0000313" key="10">
    <source>
        <dbReference type="Proteomes" id="UP000177383"/>
    </source>
</evidence>
<keyword evidence="6" id="KW-0460">Magnesium</keyword>
<gene>
    <name evidence="9" type="ORF">A2773_05630</name>
</gene>
<dbReference type="GO" id="GO:0046872">
    <property type="term" value="F:metal ion binding"/>
    <property type="evidence" value="ECO:0007669"/>
    <property type="project" value="UniProtKB-KW"/>
</dbReference>
<keyword evidence="3" id="KW-0540">Nuclease</keyword>
<evidence type="ECO:0000256" key="1">
    <source>
        <dbReference type="ARBA" id="ARBA00001946"/>
    </source>
</evidence>
<evidence type="ECO:0000256" key="5">
    <source>
        <dbReference type="ARBA" id="ARBA00022801"/>
    </source>
</evidence>